<dbReference type="Pfam" id="PF11905">
    <property type="entry name" value="DUF3425"/>
    <property type="match status" value="1"/>
</dbReference>
<organism evidence="2 3">
    <name type="scientific">Tuber magnatum</name>
    <name type="common">white Piedmont truffle</name>
    <dbReference type="NCBI Taxonomy" id="42249"/>
    <lineage>
        <taxon>Eukaryota</taxon>
        <taxon>Fungi</taxon>
        <taxon>Dikarya</taxon>
        <taxon>Ascomycota</taxon>
        <taxon>Pezizomycotina</taxon>
        <taxon>Pezizomycetes</taxon>
        <taxon>Pezizales</taxon>
        <taxon>Tuberaceae</taxon>
        <taxon>Tuber</taxon>
    </lineage>
</organism>
<evidence type="ECO:0000313" key="3">
    <source>
        <dbReference type="Proteomes" id="UP000246991"/>
    </source>
</evidence>
<dbReference type="PANTHER" id="PTHR38116">
    <property type="entry name" value="CHROMOSOME 7, WHOLE GENOME SHOTGUN SEQUENCE"/>
    <property type="match status" value="1"/>
</dbReference>
<feature type="region of interest" description="Disordered" evidence="1">
    <location>
        <begin position="28"/>
        <end position="59"/>
    </location>
</feature>
<dbReference type="OrthoDB" id="2245989at2759"/>
<dbReference type="PANTHER" id="PTHR38116:SF1">
    <property type="entry name" value="BZIP DOMAIN-CONTAINING PROTEIN"/>
    <property type="match status" value="1"/>
</dbReference>
<proteinExistence type="predicted"/>
<dbReference type="EMBL" id="PYWC01000137">
    <property type="protein sequence ID" value="PWW71774.1"/>
    <property type="molecule type" value="Genomic_DNA"/>
</dbReference>
<dbReference type="CDD" id="cd14688">
    <property type="entry name" value="bZIP_YAP"/>
    <property type="match status" value="1"/>
</dbReference>
<dbReference type="SUPFAM" id="SSF57959">
    <property type="entry name" value="Leucine zipper domain"/>
    <property type="match status" value="1"/>
</dbReference>
<keyword evidence="3" id="KW-1185">Reference proteome</keyword>
<dbReference type="InterPro" id="IPR046347">
    <property type="entry name" value="bZIP_sf"/>
</dbReference>
<evidence type="ECO:0000313" key="2">
    <source>
        <dbReference type="EMBL" id="PWW71774.1"/>
    </source>
</evidence>
<evidence type="ECO:0000256" key="1">
    <source>
        <dbReference type="SAM" id="MobiDB-lite"/>
    </source>
</evidence>
<dbReference type="InterPro" id="IPR021833">
    <property type="entry name" value="DUF3425"/>
</dbReference>
<accession>A0A317SBQ9</accession>
<protein>
    <recommendedName>
        <fullName evidence="4">BZIP domain-containing protein</fullName>
    </recommendedName>
</protein>
<evidence type="ECO:0008006" key="4">
    <source>
        <dbReference type="Google" id="ProtNLM"/>
    </source>
</evidence>
<name>A0A317SBQ9_9PEZI</name>
<reference evidence="2 3" key="1">
    <citation type="submission" date="2018-03" db="EMBL/GenBank/DDBJ databases">
        <title>Genomes of Pezizomycetes fungi and the evolution of truffles.</title>
        <authorList>
            <person name="Murat C."/>
            <person name="Payen T."/>
            <person name="Noel B."/>
            <person name="Kuo A."/>
            <person name="Martin F.M."/>
        </authorList>
    </citation>
    <scope>NUCLEOTIDE SEQUENCE [LARGE SCALE GENOMIC DNA]</scope>
    <source>
        <strain evidence="2">091103-1</strain>
    </source>
</reference>
<feature type="compositionally biased region" description="Polar residues" evidence="1">
    <location>
        <begin position="105"/>
        <end position="114"/>
    </location>
</feature>
<feature type="region of interest" description="Disordered" evidence="1">
    <location>
        <begin position="93"/>
        <end position="117"/>
    </location>
</feature>
<sequence length="310" mass="34864">MDPKRRRQLQNRIAQRVYRQKQRIRIAELENQAAKRQKETGTPEGAADSVPAGSRPDRNLTKEQQEVYGSWQSMAITYPFSVSISQRLSSGASDASLASNRPGLSRSSSANLPTIPNPKIDSGLRAIGFRSQAAYTMSTGTHLMSINSVTINTAALSNLSILGITAEEYIKDDTLSPFLSTPRSVLHSRISLLDQRAPHLAPTNLQLEVRHHPYVDIIPFSGFRDNLLYVLGSAPGTVDEDELCTDIERYLKVWGRLTWDTKSFEFEPEFLEKWRWLVDDEVLSVTNFWRAQRGEGPLVFNDALRGDDDE</sequence>
<dbReference type="AlphaFoldDB" id="A0A317SBQ9"/>
<gene>
    <name evidence="2" type="ORF">C7212DRAFT_366942</name>
</gene>
<comment type="caution">
    <text evidence="2">The sequence shown here is derived from an EMBL/GenBank/DDBJ whole genome shotgun (WGS) entry which is preliminary data.</text>
</comment>
<dbReference type="GO" id="GO:0003700">
    <property type="term" value="F:DNA-binding transcription factor activity"/>
    <property type="evidence" value="ECO:0007669"/>
    <property type="project" value="InterPro"/>
</dbReference>
<dbReference type="Proteomes" id="UP000246991">
    <property type="component" value="Unassembled WGS sequence"/>
</dbReference>
<dbReference type="Gene3D" id="1.20.5.170">
    <property type="match status" value="1"/>
</dbReference>